<protein>
    <submittedName>
        <fullName evidence="2">Uncharacterized protein</fullName>
    </submittedName>
</protein>
<keyword evidence="3" id="KW-1185">Reference proteome</keyword>
<evidence type="ECO:0000313" key="3">
    <source>
        <dbReference type="Proteomes" id="UP000729357"/>
    </source>
</evidence>
<comment type="caution">
    <text evidence="2">The sequence shown here is derived from an EMBL/GenBank/DDBJ whole genome shotgun (WGS) entry which is preliminary data.</text>
</comment>
<evidence type="ECO:0000313" key="2">
    <source>
        <dbReference type="EMBL" id="KAG9988079.1"/>
    </source>
</evidence>
<dbReference type="EMBL" id="JAHFXS010000176">
    <property type="protein sequence ID" value="KAG9988079.1"/>
    <property type="molecule type" value="Genomic_DNA"/>
</dbReference>
<feature type="region of interest" description="Disordered" evidence="1">
    <location>
        <begin position="159"/>
        <end position="197"/>
    </location>
</feature>
<reference evidence="2" key="2">
    <citation type="submission" date="2021-08" db="EMBL/GenBank/DDBJ databases">
        <authorList>
            <person name="Gostincar C."/>
            <person name="Sun X."/>
            <person name="Song Z."/>
            <person name="Gunde-Cimerman N."/>
        </authorList>
    </citation>
    <scope>NUCLEOTIDE SEQUENCE</scope>
    <source>
        <strain evidence="2">EXF-9298</strain>
    </source>
</reference>
<evidence type="ECO:0000256" key="1">
    <source>
        <dbReference type="SAM" id="MobiDB-lite"/>
    </source>
</evidence>
<dbReference type="Proteomes" id="UP000729357">
    <property type="component" value="Unassembled WGS sequence"/>
</dbReference>
<feature type="compositionally biased region" description="Polar residues" evidence="1">
    <location>
        <begin position="30"/>
        <end position="47"/>
    </location>
</feature>
<feature type="compositionally biased region" description="Low complexity" evidence="1">
    <location>
        <begin position="173"/>
        <end position="192"/>
    </location>
</feature>
<feature type="non-terminal residue" evidence="2">
    <location>
        <position position="335"/>
    </location>
</feature>
<accession>A0A9P8G1V1</accession>
<proteinExistence type="predicted"/>
<feature type="region of interest" description="Disordered" evidence="1">
    <location>
        <begin position="64"/>
        <end position="88"/>
    </location>
</feature>
<sequence length="335" mass="36080">MASDSKVRYAAVNGSPNAINVARPVRAGRQRSSLQSHRSFNTDQSGSETVADALAHLLPAAQVHSSRTETIVVEDSDNEAGPSTYPVTPMTSPIAPVFSPLTPVHVDDQVGAAAEISAVRDKNTPEHSPTRKSKKRKASADVPVIPPPRQLRLKTRCTTATFKTTSKSKESSAPKTTKASKSASTTKGKNSTEGIPGILNRTIVPETSTRLHPGNLFPPPPDPRRAPTIFDEMRRAGRANQTTNPLITLARNIENPGTFINAVTESDSLTLDPDKSLSGNATDNMSASERVIHNITVTARQLLRRQRVLIHDYDTFDVQTYSPGVRVDAGTAALR</sequence>
<feature type="region of interest" description="Disordered" evidence="1">
    <location>
        <begin position="115"/>
        <end position="145"/>
    </location>
</feature>
<feature type="region of interest" description="Disordered" evidence="1">
    <location>
        <begin position="21"/>
        <end position="47"/>
    </location>
</feature>
<dbReference type="AlphaFoldDB" id="A0A9P8G1V1"/>
<reference evidence="2" key="1">
    <citation type="journal article" date="2021" name="J Fungi (Basel)">
        <title>Virulence traits and population genomics of the black yeast Aureobasidium melanogenum.</title>
        <authorList>
            <person name="Cernosa A."/>
            <person name="Sun X."/>
            <person name="Gostincar C."/>
            <person name="Fang C."/>
            <person name="Gunde-Cimerman N."/>
            <person name="Song Z."/>
        </authorList>
    </citation>
    <scope>NUCLEOTIDE SEQUENCE</scope>
    <source>
        <strain evidence="2">EXF-9298</strain>
    </source>
</reference>
<gene>
    <name evidence="2" type="ORF">KCU98_g2880</name>
</gene>
<feature type="compositionally biased region" description="Basic and acidic residues" evidence="1">
    <location>
        <begin position="118"/>
        <end position="129"/>
    </location>
</feature>
<name>A0A9P8G1V1_AURME</name>
<organism evidence="2 3">
    <name type="scientific">Aureobasidium melanogenum</name>
    <name type="common">Aureobasidium pullulans var. melanogenum</name>
    <dbReference type="NCBI Taxonomy" id="46634"/>
    <lineage>
        <taxon>Eukaryota</taxon>
        <taxon>Fungi</taxon>
        <taxon>Dikarya</taxon>
        <taxon>Ascomycota</taxon>
        <taxon>Pezizomycotina</taxon>
        <taxon>Dothideomycetes</taxon>
        <taxon>Dothideomycetidae</taxon>
        <taxon>Dothideales</taxon>
        <taxon>Saccotheciaceae</taxon>
        <taxon>Aureobasidium</taxon>
    </lineage>
</organism>